<comment type="subcellular location">
    <subcellularLocation>
        <location evidence="1">Cell membrane</location>
        <topology evidence="1">Multi-pass membrane protein</topology>
    </subcellularLocation>
</comment>
<dbReference type="Pfam" id="PF07690">
    <property type="entry name" value="MFS_1"/>
    <property type="match status" value="1"/>
</dbReference>
<feature type="transmembrane region" description="Helical" evidence="5">
    <location>
        <begin position="260"/>
        <end position="281"/>
    </location>
</feature>
<dbReference type="GO" id="GO:0005886">
    <property type="term" value="C:plasma membrane"/>
    <property type="evidence" value="ECO:0007669"/>
    <property type="project" value="UniProtKB-SubCell"/>
</dbReference>
<accession>A0A1H2MGG7</accession>
<feature type="domain" description="Major facilitator superfamily (MFS) profile" evidence="6">
    <location>
        <begin position="29"/>
        <end position="436"/>
    </location>
</feature>
<name>A0A1H2MGG7_9ACTN</name>
<evidence type="ECO:0000256" key="4">
    <source>
        <dbReference type="ARBA" id="ARBA00023136"/>
    </source>
</evidence>
<dbReference type="InterPro" id="IPR020846">
    <property type="entry name" value="MFS_dom"/>
</dbReference>
<organism evidence="7 8">
    <name type="scientific">Microlunatus sagamiharensis</name>
    <dbReference type="NCBI Taxonomy" id="546874"/>
    <lineage>
        <taxon>Bacteria</taxon>
        <taxon>Bacillati</taxon>
        <taxon>Actinomycetota</taxon>
        <taxon>Actinomycetes</taxon>
        <taxon>Propionibacteriales</taxon>
        <taxon>Propionibacteriaceae</taxon>
        <taxon>Microlunatus</taxon>
    </lineage>
</organism>
<evidence type="ECO:0000256" key="1">
    <source>
        <dbReference type="ARBA" id="ARBA00004651"/>
    </source>
</evidence>
<feature type="transmembrane region" description="Helical" evidence="5">
    <location>
        <begin position="323"/>
        <end position="342"/>
    </location>
</feature>
<feature type="transmembrane region" description="Helical" evidence="5">
    <location>
        <begin position="164"/>
        <end position="183"/>
    </location>
</feature>
<dbReference type="GO" id="GO:0046943">
    <property type="term" value="F:carboxylic acid transmembrane transporter activity"/>
    <property type="evidence" value="ECO:0007669"/>
    <property type="project" value="TreeGrafter"/>
</dbReference>
<proteinExistence type="predicted"/>
<keyword evidence="2 5" id="KW-0812">Transmembrane</keyword>
<feature type="transmembrane region" description="Helical" evidence="5">
    <location>
        <begin position="67"/>
        <end position="86"/>
    </location>
</feature>
<evidence type="ECO:0000259" key="6">
    <source>
        <dbReference type="PROSITE" id="PS50850"/>
    </source>
</evidence>
<dbReference type="RefSeq" id="WP_197680702.1">
    <property type="nucleotide sequence ID" value="NZ_LT629799.1"/>
</dbReference>
<feature type="transmembrane region" description="Helical" evidence="5">
    <location>
        <begin position="25"/>
        <end position="55"/>
    </location>
</feature>
<evidence type="ECO:0000313" key="7">
    <source>
        <dbReference type="EMBL" id="SDU92222.1"/>
    </source>
</evidence>
<feature type="transmembrane region" description="Helical" evidence="5">
    <location>
        <begin position="189"/>
        <end position="207"/>
    </location>
</feature>
<dbReference type="EMBL" id="LT629799">
    <property type="protein sequence ID" value="SDU92222.1"/>
    <property type="molecule type" value="Genomic_DNA"/>
</dbReference>
<feature type="transmembrane region" description="Helical" evidence="5">
    <location>
        <begin position="287"/>
        <end position="311"/>
    </location>
</feature>
<reference evidence="8" key="1">
    <citation type="submission" date="2016-10" db="EMBL/GenBank/DDBJ databases">
        <authorList>
            <person name="Varghese N."/>
            <person name="Submissions S."/>
        </authorList>
    </citation>
    <scope>NUCLEOTIDE SEQUENCE [LARGE SCALE GENOMIC DNA]</scope>
    <source>
        <strain evidence="8">DSM 21743</strain>
    </source>
</reference>
<dbReference type="InterPro" id="IPR036259">
    <property type="entry name" value="MFS_trans_sf"/>
</dbReference>
<feature type="transmembrane region" description="Helical" evidence="5">
    <location>
        <begin position="98"/>
        <end position="117"/>
    </location>
</feature>
<keyword evidence="4 5" id="KW-0472">Membrane</keyword>
<evidence type="ECO:0000256" key="3">
    <source>
        <dbReference type="ARBA" id="ARBA00022989"/>
    </source>
</evidence>
<dbReference type="PANTHER" id="PTHR23508:SF10">
    <property type="entry name" value="CARBOXYLIC ACID TRANSPORTER PROTEIN HOMOLOG"/>
    <property type="match status" value="1"/>
</dbReference>
<evidence type="ECO:0000256" key="2">
    <source>
        <dbReference type="ARBA" id="ARBA00022692"/>
    </source>
</evidence>
<protein>
    <submittedName>
        <fullName evidence="7">Predicted arabinose efflux permease, MFS family</fullName>
    </submittedName>
</protein>
<dbReference type="InterPro" id="IPR011701">
    <property type="entry name" value="MFS"/>
</dbReference>
<feature type="transmembrane region" description="Helical" evidence="5">
    <location>
        <begin position="411"/>
        <end position="431"/>
    </location>
</feature>
<keyword evidence="3 5" id="KW-1133">Transmembrane helix</keyword>
<gene>
    <name evidence="7" type="ORF">SAMN04488544_2015</name>
</gene>
<sequence>MTTAHPSTPQPTVGFRRFLPHAHPISWWMLVVTTGAILINSVDRGILPAVLPAILSEFGLTEAEGGLLTGLSFFGTAIGGLVIGIFGDALGKGARRAWAWAVAVAIVIISSVLTAFSRTLGQLQIYRVIMGVGTGGMEPVNVTMVGEWWQKENRGFAVGTHHTGFPLGQFVGLLLIGGVVAAAGWREAFLFIPLIAIPIVVIQVVIARRRNLTKVNSWITEHGMTPSLTEEELDEERTEKPTRAAWTSVKAALRERNVRLAVAVNFLFLWAEAGVVTFLTVQLTRDAGLPLALAITVSGASGITGWIGQIVWGTVSDHKGRKFSLSILAVGWAVTVALMIFISSLTSAWVILILWGLFRNSPFPVMYASIIDAVPEGASSGLGIMIGVGLGLSGLVAAPVAGFVIGHFGFTVHYLFIAALCLLALVPIALIRETSSGAVR</sequence>
<dbReference type="STRING" id="546874.SAMN04488544_2015"/>
<dbReference type="Gene3D" id="1.20.1250.20">
    <property type="entry name" value="MFS general substrate transporter like domains"/>
    <property type="match status" value="2"/>
</dbReference>
<dbReference type="SUPFAM" id="SSF103473">
    <property type="entry name" value="MFS general substrate transporter"/>
    <property type="match status" value="1"/>
</dbReference>
<dbReference type="PANTHER" id="PTHR23508">
    <property type="entry name" value="CARBOXYLIC ACID TRANSPORTER PROTEIN HOMOLOG"/>
    <property type="match status" value="1"/>
</dbReference>
<dbReference type="Proteomes" id="UP000198825">
    <property type="component" value="Chromosome I"/>
</dbReference>
<evidence type="ECO:0000256" key="5">
    <source>
        <dbReference type="SAM" id="Phobius"/>
    </source>
</evidence>
<dbReference type="PROSITE" id="PS50850">
    <property type="entry name" value="MFS"/>
    <property type="match status" value="1"/>
</dbReference>
<dbReference type="AlphaFoldDB" id="A0A1H2MGG7"/>
<feature type="transmembrane region" description="Helical" evidence="5">
    <location>
        <begin position="382"/>
        <end position="405"/>
    </location>
</feature>
<keyword evidence="8" id="KW-1185">Reference proteome</keyword>
<evidence type="ECO:0000313" key="8">
    <source>
        <dbReference type="Proteomes" id="UP000198825"/>
    </source>
</evidence>